<sequence length="255" mass="27828">MKGITQALLFAFLLLSSWASFAADVELYVVRHGKTLFNTVHRAQGWSDTPLTAEGVEVAKKAGRGLKPVDFIAAWSSDSGRARETAKLILAERDKSLPLQEREALREVFFGSFEGDTNENMLTVAGKKSGYASSAQLMTAFNSKKVDIVEIVQMIHAADPSGQAESYQQVAQRVNKVIKEIARQAQQQGGGNVLIVTHGMTIMTLLHELGDKAKTHSLSNASVTRIRYTDAGKFIIEAIDDLSYVKKGSQLAVTQ</sequence>
<gene>
    <name evidence="3" type="ORF">AB6T85_19255</name>
</gene>
<evidence type="ECO:0000256" key="2">
    <source>
        <dbReference type="SAM" id="SignalP"/>
    </source>
</evidence>
<feature type="signal peptide" evidence="2">
    <location>
        <begin position="1"/>
        <end position="22"/>
    </location>
</feature>
<keyword evidence="1" id="KW-0378">Hydrolase</keyword>
<accession>A0ABV4ECL4</accession>
<proteinExistence type="predicted"/>
<dbReference type="RefSeq" id="WP_369896380.1">
    <property type="nucleotide sequence ID" value="NZ_JBGFFX010000013.1"/>
</dbReference>
<dbReference type="Proteomes" id="UP001565243">
    <property type="component" value="Unassembled WGS sequence"/>
</dbReference>
<dbReference type="PANTHER" id="PTHR46517:SF1">
    <property type="entry name" value="FRUCTOSE-2,6-BISPHOSPHATASE TIGAR"/>
    <property type="match status" value="1"/>
</dbReference>
<dbReference type="InterPro" id="IPR029033">
    <property type="entry name" value="His_PPase_superfam"/>
</dbReference>
<comment type="caution">
    <text evidence="3">The sequence shown here is derived from an EMBL/GenBank/DDBJ whole genome shotgun (WGS) entry which is preliminary data.</text>
</comment>
<evidence type="ECO:0000313" key="4">
    <source>
        <dbReference type="Proteomes" id="UP001565243"/>
    </source>
</evidence>
<dbReference type="SMART" id="SM00855">
    <property type="entry name" value="PGAM"/>
    <property type="match status" value="1"/>
</dbReference>
<dbReference type="SUPFAM" id="SSF53254">
    <property type="entry name" value="Phosphoglycerate mutase-like"/>
    <property type="match status" value="1"/>
</dbReference>
<dbReference type="CDD" id="cd07067">
    <property type="entry name" value="HP_PGM_like"/>
    <property type="match status" value="1"/>
</dbReference>
<keyword evidence="4" id="KW-1185">Reference proteome</keyword>
<dbReference type="Pfam" id="PF00300">
    <property type="entry name" value="His_Phos_1"/>
    <property type="match status" value="1"/>
</dbReference>
<name>A0ABV4ECL4_9GAMM</name>
<dbReference type="PANTHER" id="PTHR46517">
    <property type="entry name" value="FRUCTOSE-2,6-BISPHOSPHATASE TIGAR"/>
    <property type="match status" value="1"/>
</dbReference>
<dbReference type="InterPro" id="IPR051695">
    <property type="entry name" value="Phosphoglycerate_Mutase"/>
</dbReference>
<dbReference type="EMBL" id="JBGFFX010000013">
    <property type="protein sequence ID" value="MEY8772548.1"/>
    <property type="molecule type" value="Genomic_DNA"/>
</dbReference>
<organism evidence="3 4">
    <name type="scientific">Erwinia aeris</name>
    <dbReference type="NCBI Taxonomy" id="3239803"/>
    <lineage>
        <taxon>Bacteria</taxon>
        <taxon>Pseudomonadati</taxon>
        <taxon>Pseudomonadota</taxon>
        <taxon>Gammaproteobacteria</taxon>
        <taxon>Enterobacterales</taxon>
        <taxon>Erwiniaceae</taxon>
        <taxon>Erwinia</taxon>
    </lineage>
</organism>
<protein>
    <submittedName>
        <fullName evidence="3">Histidine phosphatase family protein</fullName>
    </submittedName>
</protein>
<evidence type="ECO:0000313" key="3">
    <source>
        <dbReference type="EMBL" id="MEY8772548.1"/>
    </source>
</evidence>
<feature type="chain" id="PRO_5046947878" evidence="2">
    <location>
        <begin position="23"/>
        <end position="255"/>
    </location>
</feature>
<keyword evidence="2" id="KW-0732">Signal</keyword>
<evidence type="ECO:0000256" key="1">
    <source>
        <dbReference type="ARBA" id="ARBA00022801"/>
    </source>
</evidence>
<reference evidence="3 4" key="1">
    <citation type="submission" date="2024-07" db="EMBL/GenBank/DDBJ databases">
        <authorList>
            <person name="Hebao G."/>
        </authorList>
    </citation>
    <scope>NUCLEOTIDE SEQUENCE [LARGE SCALE GENOMIC DNA]</scope>
    <source>
        <strain evidence="3 4">ACCC 02193</strain>
    </source>
</reference>
<dbReference type="InterPro" id="IPR013078">
    <property type="entry name" value="His_Pase_superF_clade-1"/>
</dbReference>
<dbReference type="Gene3D" id="3.40.50.1240">
    <property type="entry name" value="Phosphoglycerate mutase-like"/>
    <property type="match status" value="1"/>
</dbReference>